<proteinExistence type="predicted"/>
<organism evidence="1 2">
    <name type="scientific">Lacrimispora saccharolytica (strain ATCC 35040 / DSM 2544 / NRCC 2533 / WM1)</name>
    <name type="common">Clostridium saccharolyticum</name>
    <dbReference type="NCBI Taxonomy" id="610130"/>
    <lineage>
        <taxon>Bacteria</taxon>
        <taxon>Bacillati</taxon>
        <taxon>Bacillota</taxon>
        <taxon>Clostridia</taxon>
        <taxon>Lachnospirales</taxon>
        <taxon>Lachnospiraceae</taxon>
        <taxon>Lacrimispora</taxon>
    </lineage>
</organism>
<dbReference type="OrthoDB" id="9940231at2"/>
<name>D9R9W8_LACSW</name>
<dbReference type="PaxDb" id="610130-Closa_3414"/>
<dbReference type="EMBL" id="CP002109">
    <property type="protein sequence ID" value="ADL05940.1"/>
    <property type="molecule type" value="Genomic_DNA"/>
</dbReference>
<dbReference type="AlphaFoldDB" id="D9R9W8"/>
<protein>
    <submittedName>
        <fullName evidence="1">Uncharacterized protein</fullName>
    </submittedName>
</protein>
<evidence type="ECO:0000313" key="1">
    <source>
        <dbReference type="EMBL" id="ADL05940.1"/>
    </source>
</evidence>
<dbReference type="STRING" id="610130.Closa_3414"/>
<evidence type="ECO:0000313" key="2">
    <source>
        <dbReference type="Proteomes" id="UP000001662"/>
    </source>
</evidence>
<dbReference type="RefSeq" id="WP_013274006.1">
    <property type="nucleotide sequence ID" value="NC_014376.1"/>
</dbReference>
<gene>
    <name evidence="1" type="ordered locus">Closa_3414</name>
</gene>
<keyword evidence="2" id="KW-1185">Reference proteome</keyword>
<reference evidence="1" key="1">
    <citation type="submission" date="2010-07" db="EMBL/GenBank/DDBJ databases">
        <title>Complete sequence of Clostridium saccharolyticum WM1.</title>
        <authorList>
            <consortium name="US DOE Joint Genome Institute"/>
            <person name="Lucas S."/>
            <person name="Copeland A."/>
            <person name="Lapidus A."/>
            <person name="Cheng J.-F."/>
            <person name="Bruce D."/>
            <person name="Goodwin L."/>
            <person name="Pitluck S."/>
            <person name="Chertkov O."/>
            <person name="Detter J.C."/>
            <person name="Han C."/>
            <person name="Tapia R."/>
            <person name="Land M."/>
            <person name="Hauser L."/>
            <person name="Chang Y.-J."/>
            <person name="Jeffries C."/>
            <person name="Kyrpides N."/>
            <person name="Ivanova N."/>
            <person name="Mikhailova N."/>
            <person name="Mouttaki H."/>
            <person name="Lin L."/>
            <person name="Zhou J."/>
            <person name="Hemme C.L."/>
            <person name="Woyke T."/>
        </authorList>
    </citation>
    <scope>NUCLEOTIDE SEQUENCE [LARGE SCALE GENOMIC DNA]</scope>
    <source>
        <strain evidence="1">WM1</strain>
    </source>
</reference>
<sequence>MTRLGVKIPLACKSRSGNPHDRSFSAVDYPKYVALKRLGRTKSHVQQNRYSWPGPGDLVYKGTRRILSDYIYIGID</sequence>
<dbReference type="KEGG" id="csh:Closa_3414"/>
<dbReference type="HOGENOM" id="CLU_2648231_0_0_9"/>
<accession>D9R9W8</accession>
<dbReference type="Proteomes" id="UP000001662">
    <property type="component" value="Chromosome"/>
</dbReference>